<keyword evidence="6" id="KW-0530">Neurotransmitter biosynthesis</keyword>
<keyword evidence="3" id="KW-0813">Transport</keyword>
<sequence length="948" mass="103976">MDNTSIHGHSDADTTYIPGHSDVDATSLPDHSVADATFIPAGHSPADTTYIPAGHSDVDATSLPDHSVADATFIPAGHSPADTTYIPAGHSDVDATSTPDHSVVDTTSADRTFITTSAKMSSNQATPPFANTGVVQEVSTNGVVAPAAFTPKAPKKWRDDFRCGQGYPNEEGNPAECDPDGIAPCCSLGHWCGGSKFHCDCRGCVKYTILSEWPWGTYGLPKTDTGCPETASVTWRTGVRLQDTEDDDPNNQWTPGLHFEGGFRKNNMYQKFCMKTSSTEGHGYWPHGSYCIFKRFACPNGFQNGWVFWDDEDGFIKNKNHWRGELPDGKYDHNTLIGYCCRNDGSANTPIRLPNRSPFYLFRYRQGCQHVAGMKVREEYFHWDDEDDDNANANSRKGAHPYDDGGIIAIVIFYLAILAIGVWAARRGAGKEAEGAPRSERVMLAGRDFGVFVGIMTMTGGLFFAKKMRAAGYVTMLDPFQRRYGERMGGLLFIPALMADVCWCGAILAALGATLSVVLGLNFTLSVIISAAIAVFYTLLGGLYSVVYTDVLQLFCIFVGLWISIPFALTNPLVSEIGTTTLTRLLYTPVNASVYNRTFNETETAGWYGTWDVKYTGVWIDYAMLLMFGGIPWQCYFQRVLSSKSPARAQWLSIAAGLGCVIMSIPSILIGAIGASTDWPKTAYGKDPAVEGQASLILPLVLQYLTPTWVSFFGLGAVSAAVMSSADSSVLASSSLFARNVYKLLLRQKASETELVWVIRASLFVVGTMATALALTVKSIYGLFLLCGDLVFVILFPQLVCVVHLEFTNTYGSLCGYIVGMVLRICGGESLLSIDPVIKYPYYDETERLQLFPFRAFAMLCSLLTIVAVSLLLKLLFEGEKIPMKYDVADCFRSKAEQARRPDHPRDTEVVLLPLGDRSVMVSDRAEEPRRRNSAPCEHPPLLREECV</sequence>
<reference evidence="16" key="1">
    <citation type="submission" date="2022-01" db="EMBL/GenBank/DDBJ databases">
        <authorList>
            <person name="Braso-Vives M."/>
        </authorList>
    </citation>
    <scope>NUCLEOTIDE SEQUENCE</scope>
</reference>
<name>A0A8J9YZ37_BRALA</name>
<feature type="transmembrane region" description="Helical" evidence="14">
    <location>
        <begin position="854"/>
        <end position="877"/>
    </location>
</feature>
<evidence type="ECO:0000256" key="2">
    <source>
        <dbReference type="ARBA" id="ARBA00006434"/>
    </source>
</evidence>
<dbReference type="EMBL" id="OV696699">
    <property type="protein sequence ID" value="CAH1244539.1"/>
    <property type="molecule type" value="Genomic_DNA"/>
</dbReference>
<evidence type="ECO:0000256" key="6">
    <source>
        <dbReference type="ARBA" id="ARBA00022979"/>
    </source>
</evidence>
<keyword evidence="11" id="KW-0325">Glycoprotein</keyword>
<keyword evidence="17" id="KW-1185">Reference proteome</keyword>
<dbReference type="PROSITE" id="PS50283">
    <property type="entry name" value="NA_SOLUT_SYMP_3"/>
    <property type="match status" value="1"/>
</dbReference>
<dbReference type="InterPro" id="IPR031569">
    <property type="entry name" value="ApeC"/>
</dbReference>
<evidence type="ECO:0000256" key="5">
    <source>
        <dbReference type="ARBA" id="ARBA00022847"/>
    </source>
</evidence>
<dbReference type="GO" id="GO:0008292">
    <property type="term" value="P:acetylcholine biosynthetic process"/>
    <property type="evidence" value="ECO:0007669"/>
    <property type="project" value="TreeGrafter"/>
</dbReference>
<evidence type="ECO:0000256" key="1">
    <source>
        <dbReference type="ARBA" id="ARBA00004141"/>
    </source>
</evidence>
<dbReference type="InterPro" id="IPR038377">
    <property type="entry name" value="Na/Glc_symporter_sf"/>
</dbReference>
<proteinExistence type="inferred from homology"/>
<evidence type="ECO:0000256" key="12">
    <source>
        <dbReference type="ARBA" id="ARBA00023201"/>
    </source>
</evidence>
<keyword evidence="9" id="KW-0406">Ion transport</keyword>
<evidence type="ECO:0000313" key="16">
    <source>
        <dbReference type="EMBL" id="CAH1244539.1"/>
    </source>
</evidence>
<keyword evidence="12" id="KW-0739">Sodium transport</keyword>
<feature type="transmembrane region" description="Helical" evidence="14">
    <location>
        <begin position="405"/>
        <end position="425"/>
    </location>
</feature>
<evidence type="ECO:0000259" key="15">
    <source>
        <dbReference type="Pfam" id="PF16977"/>
    </source>
</evidence>
<evidence type="ECO:0000256" key="3">
    <source>
        <dbReference type="ARBA" id="ARBA00022448"/>
    </source>
</evidence>
<evidence type="ECO:0000256" key="13">
    <source>
        <dbReference type="SAM" id="MobiDB-lite"/>
    </source>
</evidence>
<evidence type="ECO:0000256" key="9">
    <source>
        <dbReference type="ARBA" id="ARBA00023065"/>
    </source>
</evidence>
<dbReference type="AlphaFoldDB" id="A0A8J9YZ37"/>
<evidence type="ECO:0000256" key="4">
    <source>
        <dbReference type="ARBA" id="ARBA00022692"/>
    </source>
</evidence>
<keyword evidence="8" id="KW-0915">Sodium</keyword>
<feature type="transmembrane region" description="Helical" evidence="14">
    <location>
        <begin position="517"/>
        <end position="539"/>
    </location>
</feature>
<dbReference type="GO" id="GO:0005886">
    <property type="term" value="C:plasma membrane"/>
    <property type="evidence" value="ECO:0007669"/>
    <property type="project" value="TreeGrafter"/>
</dbReference>
<evidence type="ECO:0000256" key="8">
    <source>
        <dbReference type="ARBA" id="ARBA00023053"/>
    </source>
</evidence>
<dbReference type="PANTHER" id="PTHR45897">
    <property type="entry name" value="HIGH-AFFINITY CHOLINE TRANSPORTER 1"/>
    <property type="match status" value="1"/>
</dbReference>
<evidence type="ECO:0000256" key="10">
    <source>
        <dbReference type="ARBA" id="ARBA00023136"/>
    </source>
</evidence>
<dbReference type="Proteomes" id="UP000838412">
    <property type="component" value="Chromosome 14"/>
</dbReference>
<feature type="transmembrane region" description="Helical" evidence="14">
    <location>
        <begin position="755"/>
        <end position="775"/>
    </location>
</feature>
<organism evidence="16 17">
    <name type="scientific">Branchiostoma lanceolatum</name>
    <name type="common">Common lancelet</name>
    <name type="synonym">Amphioxus lanceolatum</name>
    <dbReference type="NCBI Taxonomy" id="7740"/>
    <lineage>
        <taxon>Eukaryota</taxon>
        <taxon>Metazoa</taxon>
        <taxon>Chordata</taxon>
        <taxon>Cephalochordata</taxon>
        <taxon>Leptocardii</taxon>
        <taxon>Amphioxiformes</taxon>
        <taxon>Branchiostomatidae</taxon>
        <taxon>Branchiostoma</taxon>
    </lineage>
</organism>
<dbReference type="InterPro" id="IPR001734">
    <property type="entry name" value="Na/solute_symporter"/>
</dbReference>
<dbReference type="OrthoDB" id="546820at2759"/>
<evidence type="ECO:0000313" key="17">
    <source>
        <dbReference type="Proteomes" id="UP000838412"/>
    </source>
</evidence>
<feature type="transmembrane region" description="Helical" evidence="14">
    <location>
        <begin position="814"/>
        <end position="834"/>
    </location>
</feature>
<dbReference type="Pfam" id="PF00474">
    <property type="entry name" value="SSF"/>
    <property type="match status" value="1"/>
</dbReference>
<protein>
    <submittedName>
        <fullName evidence="16">SLC5A7 protein</fullName>
    </submittedName>
</protein>
<feature type="transmembrane region" description="Helical" evidence="14">
    <location>
        <begin position="619"/>
        <end position="637"/>
    </location>
</feature>
<evidence type="ECO:0000256" key="7">
    <source>
        <dbReference type="ARBA" id="ARBA00022989"/>
    </source>
</evidence>
<dbReference type="FunFam" id="1.20.1730.10:FF:000008">
    <property type="entry name" value="High affinity choline transporter 1"/>
    <property type="match status" value="1"/>
</dbReference>
<dbReference type="PANTHER" id="PTHR45897:SF4">
    <property type="entry name" value="HIGH-AFFINITY CHOLINE TRANSPORTER 1"/>
    <property type="match status" value="1"/>
</dbReference>
<evidence type="ECO:0000256" key="14">
    <source>
        <dbReference type="SAM" id="Phobius"/>
    </source>
</evidence>
<feature type="transmembrane region" description="Helical" evidence="14">
    <location>
        <begin position="781"/>
        <end position="802"/>
    </location>
</feature>
<feature type="region of interest" description="Disordered" evidence="13">
    <location>
        <begin position="1"/>
        <end position="28"/>
    </location>
</feature>
<feature type="region of interest" description="Disordered" evidence="13">
    <location>
        <begin position="921"/>
        <end position="942"/>
    </location>
</feature>
<keyword evidence="10 14" id="KW-0472">Membrane</keyword>
<comment type="similarity">
    <text evidence="2">Belongs to the sodium:solute symporter (SSF) (TC 2.A.21) family.</text>
</comment>
<dbReference type="Pfam" id="PF16977">
    <property type="entry name" value="ApeC"/>
    <property type="match status" value="1"/>
</dbReference>
<comment type="subcellular location">
    <subcellularLocation>
        <location evidence="1">Membrane</location>
        <topology evidence="1">Multi-pass membrane protein</topology>
    </subcellularLocation>
</comment>
<feature type="transmembrane region" description="Helical" evidence="14">
    <location>
        <begin position="551"/>
        <end position="569"/>
    </location>
</feature>
<feature type="transmembrane region" description="Helical" evidence="14">
    <location>
        <begin position="491"/>
        <end position="511"/>
    </location>
</feature>
<dbReference type="CDD" id="cd10909">
    <property type="entry name" value="ChtBD1_GH18_2"/>
    <property type="match status" value="1"/>
</dbReference>
<dbReference type="GO" id="GO:0005307">
    <property type="term" value="F:choline:sodium symporter activity"/>
    <property type="evidence" value="ECO:0007669"/>
    <property type="project" value="TreeGrafter"/>
</dbReference>
<keyword evidence="7 14" id="KW-1133">Transmembrane helix</keyword>
<feature type="domain" description="Apextrin C-terminal" evidence="15">
    <location>
        <begin position="213"/>
        <end position="403"/>
    </location>
</feature>
<feature type="transmembrane region" description="Helical" evidence="14">
    <location>
        <begin position="445"/>
        <end position="465"/>
    </location>
</feature>
<dbReference type="CDD" id="cd11474">
    <property type="entry name" value="SLC5sbd_CHT"/>
    <property type="match status" value="1"/>
</dbReference>
<feature type="transmembrane region" description="Helical" evidence="14">
    <location>
        <begin position="649"/>
        <end position="673"/>
    </location>
</feature>
<dbReference type="Gene3D" id="1.20.1730.10">
    <property type="entry name" value="Sodium/glucose cotransporter"/>
    <property type="match status" value="1"/>
</dbReference>
<dbReference type="InterPro" id="IPR052244">
    <property type="entry name" value="Choline_transporter"/>
</dbReference>
<gene>
    <name evidence="16" type="primary">SLC5A7</name>
    <name evidence="16" type="ORF">BLAG_LOCUS7163</name>
</gene>
<keyword evidence="5" id="KW-0769">Symport</keyword>
<evidence type="ECO:0000256" key="11">
    <source>
        <dbReference type="ARBA" id="ARBA00023180"/>
    </source>
</evidence>
<keyword evidence="4 14" id="KW-0812">Transmembrane</keyword>
<accession>A0A8J9YZ37</accession>